<accession>A0A091DGP0</accession>
<sequence>MALLTAAGYLPAVGQSENNDFCAHGELRQDQQTLMQLKTERRTGDAASQVSLQRQQLVRDYGTSAREHSCAEQKLEGMPLYERDGHLNICPSPLAAPHCRVPRVNEGRTVIGGCWQWKAD</sequence>
<dbReference type="EMBL" id="KN123844">
    <property type="protein sequence ID" value="KFO23040.1"/>
    <property type="molecule type" value="Genomic_DNA"/>
</dbReference>
<evidence type="ECO:0000313" key="3">
    <source>
        <dbReference type="Proteomes" id="UP000028990"/>
    </source>
</evidence>
<dbReference type="AlphaFoldDB" id="A0A091DGP0"/>
<dbReference type="EMBL" id="KN124219">
    <property type="protein sequence ID" value="KFO21971.1"/>
    <property type="molecule type" value="Genomic_DNA"/>
</dbReference>
<reference evidence="1 3" key="1">
    <citation type="submission" date="2013-11" db="EMBL/GenBank/DDBJ databases">
        <title>The Damaraland mole rat (Fukomys damarensis) genome and evolution of African mole rats.</title>
        <authorList>
            <person name="Gladyshev V.N."/>
            <person name="Fang X."/>
        </authorList>
    </citation>
    <scope>NUCLEOTIDE SEQUENCE [LARGE SCALE GENOMIC DNA]</scope>
    <source>
        <tissue evidence="1">Liver</tissue>
    </source>
</reference>
<evidence type="ECO:0000313" key="1">
    <source>
        <dbReference type="EMBL" id="KFO21971.1"/>
    </source>
</evidence>
<gene>
    <name evidence="2" type="ORF">H920_15570</name>
    <name evidence="1" type="ORF">H920_16640</name>
</gene>
<keyword evidence="3" id="KW-1185">Reference proteome</keyword>
<protein>
    <submittedName>
        <fullName evidence="1">Uncharacterized protein</fullName>
    </submittedName>
</protein>
<dbReference type="Proteomes" id="UP000028990">
    <property type="component" value="Unassembled WGS sequence"/>
</dbReference>
<proteinExistence type="predicted"/>
<organism evidence="1 3">
    <name type="scientific">Fukomys damarensis</name>
    <name type="common">Damaraland mole rat</name>
    <name type="synonym">Cryptomys damarensis</name>
    <dbReference type="NCBI Taxonomy" id="885580"/>
    <lineage>
        <taxon>Eukaryota</taxon>
        <taxon>Metazoa</taxon>
        <taxon>Chordata</taxon>
        <taxon>Craniata</taxon>
        <taxon>Vertebrata</taxon>
        <taxon>Euteleostomi</taxon>
        <taxon>Mammalia</taxon>
        <taxon>Eutheria</taxon>
        <taxon>Euarchontoglires</taxon>
        <taxon>Glires</taxon>
        <taxon>Rodentia</taxon>
        <taxon>Hystricomorpha</taxon>
        <taxon>Bathyergidae</taxon>
        <taxon>Fukomys</taxon>
    </lineage>
</organism>
<evidence type="ECO:0000313" key="2">
    <source>
        <dbReference type="EMBL" id="KFO23040.1"/>
    </source>
</evidence>
<name>A0A091DGP0_FUKDA</name>